<keyword evidence="3" id="KW-0804">Transcription</keyword>
<accession>A0ABN7IW31</accession>
<evidence type="ECO:0000313" key="8">
    <source>
        <dbReference type="Proteomes" id="UP000836402"/>
    </source>
</evidence>
<evidence type="ECO:0000313" key="7">
    <source>
        <dbReference type="EMBL" id="CAD6932940.1"/>
    </source>
</evidence>
<feature type="compositionally biased region" description="Acidic residues" evidence="5">
    <location>
        <begin position="611"/>
        <end position="624"/>
    </location>
</feature>
<name>A0ABN7IW31_9BASI</name>
<feature type="region of interest" description="Disordered" evidence="5">
    <location>
        <begin position="502"/>
        <end position="548"/>
    </location>
</feature>
<dbReference type="SMART" id="SM00353">
    <property type="entry name" value="HLH"/>
    <property type="match status" value="1"/>
</dbReference>
<evidence type="ECO:0000256" key="3">
    <source>
        <dbReference type="ARBA" id="ARBA00023163"/>
    </source>
</evidence>
<feature type="compositionally biased region" description="Basic residues" evidence="5">
    <location>
        <begin position="275"/>
        <end position="284"/>
    </location>
</feature>
<feature type="domain" description="BHLH" evidence="6">
    <location>
        <begin position="190"/>
        <end position="245"/>
    </location>
</feature>
<reference evidence="7" key="1">
    <citation type="submission" date="2020-10" db="EMBL/GenBank/DDBJ databases">
        <authorList>
            <person name="Sedaghatjoo S."/>
        </authorList>
    </citation>
    <scope>NUCLEOTIDE SEQUENCE</scope>
    <source>
        <strain evidence="7">AZH3</strain>
    </source>
</reference>
<dbReference type="PANTHER" id="PTHR46117">
    <property type="entry name" value="FI24210P1"/>
    <property type="match status" value="1"/>
</dbReference>
<feature type="compositionally biased region" description="Low complexity" evidence="5">
    <location>
        <begin position="156"/>
        <end position="186"/>
    </location>
</feature>
<feature type="region of interest" description="Disordered" evidence="5">
    <location>
        <begin position="1"/>
        <end position="72"/>
    </location>
</feature>
<dbReference type="EMBL" id="CAJHJG010003543">
    <property type="protein sequence ID" value="CAD6932940.1"/>
    <property type="molecule type" value="Genomic_DNA"/>
</dbReference>
<comment type="subcellular location">
    <subcellularLocation>
        <location evidence="1">Nucleus</location>
    </subcellularLocation>
</comment>
<dbReference type="PROSITE" id="PS50888">
    <property type="entry name" value="BHLH"/>
    <property type="match status" value="1"/>
</dbReference>
<dbReference type="Pfam" id="PF00010">
    <property type="entry name" value="HLH"/>
    <property type="match status" value="1"/>
</dbReference>
<feature type="compositionally biased region" description="Polar residues" evidence="5">
    <location>
        <begin position="636"/>
        <end position="648"/>
    </location>
</feature>
<feature type="region of interest" description="Disordered" evidence="5">
    <location>
        <begin position="152"/>
        <end position="203"/>
    </location>
</feature>
<feature type="compositionally biased region" description="Low complexity" evidence="5">
    <location>
        <begin position="117"/>
        <end position="138"/>
    </location>
</feature>
<feature type="compositionally biased region" description="Low complexity" evidence="5">
    <location>
        <begin position="564"/>
        <end position="576"/>
    </location>
</feature>
<feature type="region of interest" description="Disordered" evidence="5">
    <location>
        <begin position="564"/>
        <end position="703"/>
    </location>
</feature>
<evidence type="ECO:0000256" key="4">
    <source>
        <dbReference type="ARBA" id="ARBA00023242"/>
    </source>
</evidence>
<keyword evidence="8" id="KW-1185">Reference proteome</keyword>
<proteinExistence type="predicted"/>
<dbReference type="Proteomes" id="UP000836402">
    <property type="component" value="Unassembled WGS sequence"/>
</dbReference>
<feature type="region of interest" description="Disordered" evidence="5">
    <location>
        <begin position="237"/>
        <end position="306"/>
    </location>
</feature>
<comment type="caution">
    <text evidence="7">The sequence shown here is derived from an EMBL/GenBank/DDBJ whole genome shotgun (WGS) entry which is preliminary data.</text>
</comment>
<dbReference type="InterPro" id="IPR036638">
    <property type="entry name" value="HLH_DNA-bd_sf"/>
</dbReference>
<gene>
    <name evidence="7" type="ORF">JKIAZH3_G2349</name>
</gene>
<feature type="compositionally biased region" description="Polar residues" evidence="5">
    <location>
        <begin position="101"/>
        <end position="116"/>
    </location>
</feature>
<dbReference type="InterPro" id="IPR011598">
    <property type="entry name" value="bHLH_dom"/>
</dbReference>
<dbReference type="PANTHER" id="PTHR46117:SF3">
    <property type="entry name" value="FI24210P1"/>
    <property type="match status" value="1"/>
</dbReference>
<evidence type="ECO:0000259" key="6">
    <source>
        <dbReference type="PROSITE" id="PS50888"/>
    </source>
</evidence>
<feature type="compositionally biased region" description="Polar residues" evidence="5">
    <location>
        <begin position="529"/>
        <end position="548"/>
    </location>
</feature>
<evidence type="ECO:0000256" key="1">
    <source>
        <dbReference type="ARBA" id="ARBA00004123"/>
    </source>
</evidence>
<feature type="compositionally biased region" description="Low complexity" evidence="5">
    <location>
        <begin position="285"/>
        <end position="300"/>
    </location>
</feature>
<feature type="compositionally biased region" description="Low complexity" evidence="5">
    <location>
        <begin position="252"/>
        <end position="272"/>
    </location>
</feature>
<evidence type="ECO:0000256" key="5">
    <source>
        <dbReference type="SAM" id="MobiDB-lite"/>
    </source>
</evidence>
<feature type="region of interest" description="Disordered" evidence="5">
    <location>
        <begin position="410"/>
        <end position="477"/>
    </location>
</feature>
<evidence type="ECO:0000256" key="2">
    <source>
        <dbReference type="ARBA" id="ARBA00023015"/>
    </source>
</evidence>
<dbReference type="InterPro" id="IPR051732">
    <property type="entry name" value="USF"/>
</dbReference>
<keyword evidence="4" id="KW-0539">Nucleus</keyword>
<sequence length="703" mass="72896">MPRSSSISEARSPPLPPTQGGPGFSPFLGPTVNSFAYAHTPPLGVFEPTGPSAAITDRSPHPSPLLIPVQHSSGIAPLPSRAMKLPPAALVAANGQHHHQPSQGFGQFNPQYSTANSSRSTLASVTSSPASGNLGSSSGIANSNIPSALLPPPAVPLSSSHMTSSHATASTSPVTTGTSKRASASARDSKRRATHSQIERRRREKINDRLITLRNLVPACAREVEERRKVKAEEEEAARRLAQGLPPLSPTAESSAVGQGEAASGGAAGSASDKAKRKRSRRRAAAAAAAAAAADASGPADAEDKEEDLGLHKLEVLTHAIDYIYELQARIADLEAQVTRSNSIGNLHYASSIRSVSTAFTSPVMSLHADSPIMASFGRPTSGPMPIPGPHKSTTVSPLFEGFTVSGMGFSHQSSSSRHRPPTLSQSDSWRDIKHNETDGDVSPVSLYGRIPSIPGQSAIPPSMTLPPPAETSTNQTSEAFTAAAEALLSISASPDTLRPVSHVRDVPLPHTSSSSARKHPYARRATMGNVSTSQSLASEGQGTAASTFHSLQQDRAAAAAAVAGARAARRQSQAQIPIAIPGRRSSRTKAAGAGVPVSRAPGGAPHAEDMDVPADPMDEDNDFDSANSGEDDKVQNVQAESSNSATRARQGDAGDRPAGMDDDDEDVGDDTDPLSDPHVDSNGKLVTPPALELGESAMAADN</sequence>
<keyword evidence="2" id="KW-0805">Transcription regulation</keyword>
<dbReference type="SUPFAM" id="SSF47459">
    <property type="entry name" value="HLH, helix-loop-helix DNA-binding domain"/>
    <property type="match status" value="1"/>
</dbReference>
<feature type="compositionally biased region" description="Basic and acidic residues" evidence="5">
    <location>
        <begin position="650"/>
        <end position="660"/>
    </location>
</feature>
<dbReference type="Gene3D" id="4.10.280.10">
    <property type="entry name" value="Helix-loop-helix DNA-binding domain"/>
    <property type="match status" value="1"/>
</dbReference>
<feature type="compositionally biased region" description="Acidic residues" evidence="5">
    <location>
        <begin position="661"/>
        <end position="674"/>
    </location>
</feature>
<organism evidence="7 8">
    <name type="scientific">Tilletia caries</name>
    <name type="common">wheat bunt fungus</name>
    <dbReference type="NCBI Taxonomy" id="13290"/>
    <lineage>
        <taxon>Eukaryota</taxon>
        <taxon>Fungi</taxon>
        <taxon>Dikarya</taxon>
        <taxon>Basidiomycota</taxon>
        <taxon>Ustilaginomycotina</taxon>
        <taxon>Exobasidiomycetes</taxon>
        <taxon>Tilletiales</taxon>
        <taxon>Tilletiaceae</taxon>
        <taxon>Tilletia</taxon>
    </lineage>
</organism>
<feature type="compositionally biased region" description="Basic and acidic residues" evidence="5">
    <location>
        <begin position="429"/>
        <end position="438"/>
    </location>
</feature>
<protein>
    <recommendedName>
        <fullName evidence="6">BHLH domain-containing protein</fullName>
    </recommendedName>
</protein>
<feature type="region of interest" description="Disordered" evidence="5">
    <location>
        <begin position="92"/>
        <end position="138"/>
    </location>
</feature>